<reference evidence="3 4" key="1">
    <citation type="submission" date="2016-09" db="EMBL/GenBank/DDBJ databases">
        <title>Genome Sequence of Lactobacillus sunkii Strain CG01.</title>
        <authorList>
            <person name="Poehlein A."/>
            <person name="Gabris C."/>
            <person name="Bengelsdorf F.R."/>
            <person name="Duerre P."/>
            <person name="Daniel R."/>
        </authorList>
    </citation>
    <scope>NUCLEOTIDE SEQUENCE [LARGE SCALE GENOMIC DNA]</scope>
    <source>
        <strain evidence="3 4">CG_D</strain>
    </source>
</reference>
<feature type="region of interest" description="Disordered" evidence="1">
    <location>
        <begin position="46"/>
        <end position="73"/>
    </location>
</feature>
<keyword evidence="2" id="KW-0472">Membrane</keyword>
<keyword evidence="2" id="KW-0812">Transmembrane</keyword>
<protein>
    <recommendedName>
        <fullName evidence="5">Zinc-ribbon domain-containing protein</fullName>
    </recommendedName>
</protein>
<dbReference type="RefSeq" id="WP_070367660.1">
    <property type="nucleotide sequence ID" value="NZ_JAZHVW010000001.1"/>
</dbReference>
<dbReference type="AlphaFoldDB" id="A0A1E7XEK1"/>
<feature type="transmembrane region" description="Helical" evidence="2">
    <location>
        <begin position="20"/>
        <end position="40"/>
    </location>
</feature>
<gene>
    <name evidence="3" type="ORF">LASUN_10570</name>
</gene>
<evidence type="ECO:0000313" key="3">
    <source>
        <dbReference type="EMBL" id="OFA11448.1"/>
    </source>
</evidence>
<sequence length="101" mass="11462">MNGWIKFGIVWLIFMMMPDYGFIMKIIVGIVIFLILDALFPDNSKKNSESANQVMPSSLTTESKSEQITGGDKHRKLCPSCNTMVDEEANWCPKCGHEFKK</sequence>
<feature type="compositionally biased region" description="Polar residues" evidence="1">
    <location>
        <begin position="49"/>
        <end position="68"/>
    </location>
</feature>
<dbReference type="Proteomes" id="UP000177010">
    <property type="component" value="Unassembled WGS sequence"/>
</dbReference>
<dbReference type="EMBL" id="MIQE01000010">
    <property type="protein sequence ID" value="OFA11448.1"/>
    <property type="molecule type" value="Genomic_DNA"/>
</dbReference>
<comment type="caution">
    <text evidence="3">The sequence shown here is derived from an EMBL/GenBank/DDBJ whole genome shotgun (WGS) entry which is preliminary data.</text>
</comment>
<evidence type="ECO:0000313" key="4">
    <source>
        <dbReference type="Proteomes" id="UP000177010"/>
    </source>
</evidence>
<evidence type="ECO:0008006" key="5">
    <source>
        <dbReference type="Google" id="ProtNLM"/>
    </source>
</evidence>
<name>A0A1E7XEK1_9LACO</name>
<evidence type="ECO:0000256" key="2">
    <source>
        <dbReference type="SAM" id="Phobius"/>
    </source>
</evidence>
<organism evidence="3 4">
    <name type="scientific">Lentilactobacillus sunkii</name>
    <dbReference type="NCBI Taxonomy" id="481719"/>
    <lineage>
        <taxon>Bacteria</taxon>
        <taxon>Bacillati</taxon>
        <taxon>Bacillota</taxon>
        <taxon>Bacilli</taxon>
        <taxon>Lactobacillales</taxon>
        <taxon>Lactobacillaceae</taxon>
        <taxon>Lentilactobacillus</taxon>
    </lineage>
</organism>
<proteinExistence type="predicted"/>
<keyword evidence="2" id="KW-1133">Transmembrane helix</keyword>
<accession>A0A1E7XEK1</accession>
<evidence type="ECO:0000256" key="1">
    <source>
        <dbReference type="SAM" id="MobiDB-lite"/>
    </source>
</evidence>